<dbReference type="PANTHER" id="PTHR13572">
    <property type="entry name" value="ENDO-ALPHA-1,2-MANNOSIDASE"/>
    <property type="match status" value="1"/>
</dbReference>
<reference evidence="11 12" key="1">
    <citation type="journal article" date="2010" name="Cell">
        <title>The genome of Naegleria gruberi illuminates early eukaryotic versatility.</title>
        <authorList>
            <person name="Fritz-Laylin L.K."/>
            <person name="Prochnik S.E."/>
            <person name="Ginger M.L."/>
            <person name="Dacks J.B."/>
            <person name="Carpenter M.L."/>
            <person name="Field M.C."/>
            <person name="Kuo A."/>
            <person name="Paredez A."/>
            <person name="Chapman J."/>
            <person name="Pham J."/>
            <person name="Shu S."/>
            <person name="Neupane R."/>
            <person name="Cipriano M."/>
            <person name="Mancuso J."/>
            <person name="Tu H."/>
            <person name="Salamov A."/>
            <person name="Lindquist E."/>
            <person name="Shapiro H."/>
            <person name="Lucas S."/>
            <person name="Grigoriev I.V."/>
            <person name="Cande W.Z."/>
            <person name="Fulton C."/>
            <person name="Rokhsar D.S."/>
            <person name="Dawson S.C."/>
        </authorList>
    </citation>
    <scope>NUCLEOTIDE SEQUENCE [LARGE SCALE GENOMIC DNA]</scope>
    <source>
        <strain evidence="11 12">NEG-M</strain>
    </source>
</reference>
<accession>D2V1I4</accession>
<gene>
    <name evidence="11" type="primary">FM155</name>
    <name evidence="11" type="ORF">NAEGRDRAFT_62591</name>
</gene>
<keyword evidence="4" id="KW-0378">Hydrolase</keyword>
<keyword evidence="6 10" id="KW-1133">Transmembrane helix</keyword>
<dbReference type="KEGG" id="ngr:NAEGRDRAFT_62591"/>
<dbReference type="InterPro" id="IPR026071">
    <property type="entry name" value="Glyco_Hydrolase_99"/>
</dbReference>
<keyword evidence="5" id="KW-0735">Signal-anchor</keyword>
<comment type="subcellular location">
    <subcellularLocation>
        <location evidence="1">Golgi apparatus membrane</location>
        <topology evidence="1">Single-pass type II membrane protein</topology>
    </subcellularLocation>
</comment>
<organism evidence="12">
    <name type="scientific">Naegleria gruberi</name>
    <name type="common">Amoeba</name>
    <dbReference type="NCBI Taxonomy" id="5762"/>
    <lineage>
        <taxon>Eukaryota</taxon>
        <taxon>Discoba</taxon>
        <taxon>Heterolobosea</taxon>
        <taxon>Tetramitia</taxon>
        <taxon>Eutetramitia</taxon>
        <taxon>Vahlkampfiidae</taxon>
        <taxon>Naegleria</taxon>
    </lineage>
</organism>
<dbReference type="RefSeq" id="XP_002682058.1">
    <property type="nucleotide sequence ID" value="XM_002682012.1"/>
</dbReference>
<proteinExistence type="inferred from homology"/>
<dbReference type="GeneID" id="8849984"/>
<evidence type="ECO:0000256" key="4">
    <source>
        <dbReference type="ARBA" id="ARBA00022801"/>
    </source>
</evidence>
<evidence type="ECO:0000313" key="11">
    <source>
        <dbReference type="EMBL" id="EFC49314.1"/>
    </source>
</evidence>
<name>D2V1I4_NAEGR</name>
<evidence type="ECO:0000256" key="9">
    <source>
        <dbReference type="SAM" id="MobiDB-lite"/>
    </source>
</evidence>
<dbReference type="PANTHER" id="PTHR13572:SF4">
    <property type="entry name" value="RE57134P"/>
    <property type="match status" value="1"/>
</dbReference>
<dbReference type="OMA" id="VHWDHVM"/>
<sequence length="494" mass="57175">MGIEEVAFDSPIAPSYSTTSSSSSKGRSTFIPSLFFGKRRFLWYTVLAGFLLFLIFSLYQHSLVSLRHHSAKEIIESLTSNLDNHHQNNNNMKLNSGRSNIDNNNNQLEENSSSDKTLPSNVTQSNSGGNNFHPFAHIFYYAWYKNEKHDKKYEHWNHKVLPHWTASTNEQYKHLVGKEHDPKLKQLATNFYPSRGAYSSTDKDVVMEQFLEIKNKANVHVIVLSWWGVSEADENGSNTELITPFFMECAEEAGLQVIFHMEPYKGRNAASVKRDIKYVIDKYGNSKAFFRHNGKPLFYMYDSYILSAEEWKTILSPNGKDTIRNTKYDSIIIGLYLNSGMRDNIKNSFMDGFYTYFAADQFTEGSTCSKWQEISEWAHNNNLLFIPSIAPGYIDEKIRPWNKQNTKGRENGQYYQRMFDAVLNLKHFPQYITITSYNEWHEGTQIEPAIPITVNNPNSDQFDNIASAYLDYSPKDPDFYLTKTRENVNKIFKL</sequence>
<keyword evidence="8 10" id="KW-0472">Membrane</keyword>
<feature type="region of interest" description="Disordered" evidence="9">
    <location>
        <begin position="82"/>
        <end position="126"/>
    </location>
</feature>
<dbReference type="CDD" id="cd11574">
    <property type="entry name" value="GH99"/>
    <property type="match status" value="1"/>
</dbReference>
<dbReference type="GO" id="GO:0004559">
    <property type="term" value="F:alpha-mannosidase activity"/>
    <property type="evidence" value="ECO:0007669"/>
    <property type="project" value="TreeGrafter"/>
</dbReference>
<dbReference type="Gene3D" id="3.20.20.80">
    <property type="entry name" value="Glycosidases"/>
    <property type="match status" value="1"/>
</dbReference>
<evidence type="ECO:0000256" key="7">
    <source>
        <dbReference type="ARBA" id="ARBA00023034"/>
    </source>
</evidence>
<dbReference type="Proteomes" id="UP000006671">
    <property type="component" value="Unassembled WGS sequence"/>
</dbReference>
<keyword evidence="7" id="KW-0333">Golgi apparatus</keyword>
<feature type="compositionally biased region" description="Low complexity" evidence="9">
    <location>
        <begin position="87"/>
        <end position="115"/>
    </location>
</feature>
<dbReference type="GO" id="GO:0000139">
    <property type="term" value="C:Golgi membrane"/>
    <property type="evidence" value="ECO:0007669"/>
    <property type="project" value="UniProtKB-SubCell"/>
</dbReference>
<evidence type="ECO:0000256" key="10">
    <source>
        <dbReference type="SAM" id="Phobius"/>
    </source>
</evidence>
<dbReference type="InParanoid" id="D2V1I4"/>
<keyword evidence="12" id="KW-1185">Reference proteome</keyword>
<dbReference type="VEuPathDB" id="AmoebaDB:NAEGRDRAFT_62591"/>
<evidence type="ECO:0000313" key="12">
    <source>
        <dbReference type="Proteomes" id="UP000006671"/>
    </source>
</evidence>
<keyword evidence="3 10" id="KW-0812">Transmembrane</keyword>
<dbReference type="OrthoDB" id="406152at2759"/>
<evidence type="ECO:0000256" key="5">
    <source>
        <dbReference type="ARBA" id="ARBA00022968"/>
    </source>
</evidence>
<comment type="similarity">
    <text evidence="2">Belongs to the glycosyl hydrolase 99 family.</text>
</comment>
<dbReference type="EMBL" id="GG738848">
    <property type="protein sequence ID" value="EFC49314.1"/>
    <property type="molecule type" value="Genomic_DNA"/>
</dbReference>
<dbReference type="STRING" id="5762.D2V1I4"/>
<evidence type="ECO:0000256" key="6">
    <source>
        <dbReference type="ARBA" id="ARBA00022989"/>
    </source>
</evidence>
<evidence type="ECO:0000256" key="1">
    <source>
        <dbReference type="ARBA" id="ARBA00004323"/>
    </source>
</evidence>
<dbReference type="Pfam" id="PF16317">
    <property type="entry name" value="Glyco_hydro_99"/>
    <property type="match status" value="1"/>
</dbReference>
<feature type="transmembrane region" description="Helical" evidence="10">
    <location>
        <begin position="41"/>
        <end position="59"/>
    </location>
</feature>
<evidence type="ECO:0000256" key="3">
    <source>
        <dbReference type="ARBA" id="ARBA00022692"/>
    </source>
</evidence>
<feature type="compositionally biased region" description="Polar residues" evidence="9">
    <location>
        <begin position="116"/>
        <end position="126"/>
    </location>
</feature>
<dbReference type="AlphaFoldDB" id="D2V1I4"/>
<evidence type="ECO:0000256" key="8">
    <source>
        <dbReference type="ARBA" id="ARBA00023136"/>
    </source>
</evidence>
<protein>
    <submittedName>
        <fullName evidence="11">Uncharacterized protein FM155</fullName>
    </submittedName>
</protein>
<dbReference type="eggNOG" id="ENOG502QPJV">
    <property type="taxonomic scope" value="Eukaryota"/>
</dbReference>
<evidence type="ECO:0000256" key="2">
    <source>
        <dbReference type="ARBA" id="ARBA00009559"/>
    </source>
</evidence>